<dbReference type="AlphaFoldDB" id="A0A9P5Q3X4"/>
<dbReference type="GO" id="GO:0030435">
    <property type="term" value="P:sporulation resulting in formation of a cellular spore"/>
    <property type="evidence" value="ECO:0007669"/>
    <property type="project" value="UniProtKB-KW"/>
</dbReference>
<keyword evidence="4" id="KW-0804">Transcription</keyword>
<dbReference type="InterPro" id="IPR037525">
    <property type="entry name" value="Velvet_dom"/>
</dbReference>
<protein>
    <submittedName>
        <fullName evidence="8">Velvet factor</fullName>
    </submittedName>
</protein>
<evidence type="ECO:0000313" key="8">
    <source>
        <dbReference type="EMBL" id="KAF9074334.1"/>
    </source>
</evidence>
<evidence type="ECO:0000256" key="1">
    <source>
        <dbReference type="ARBA" id="ARBA00004123"/>
    </source>
</evidence>
<feature type="region of interest" description="Disordered" evidence="6">
    <location>
        <begin position="25"/>
        <end position="103"/>
    </location>
</feature>
<dbReference type="GO" id="GO:0005634">
    <property type="term" value="C:nucleus"/>
    <property type="evidence" value="ECO:0007669"/>
    <property type="project" value="UniProtKB-SubCell"/>
</dbReference>
<feature type="domain" description="Velvet" evidence="7">
    <location>
        <begin position="9"/>
        <end position="198"/>
    </location>
</feature>
<proteinExistence type="predicted"/>
<organism evidence="8 9">
    <name type="scientific">Rhodocollybia butyracea</name>
    <dbReference type="NCBI Taxonomy" id="206335"/>
    <lineage>
        <taxon>Eukaryota</taxon>
        <taxon>Fungi</taxon>
        <taxon>Dikarya</taxon>
        <taxon>Basidiomycota</taxon>
        <taxon>Agaricomycotina</taxon>
        <taxon>Agaricomycetes</taxon>
        <taxon>Agaricomycetidae</taxon>
        <taxon>Agaricales</taxon>
        <taxon>Marasmiineae</taxon>
        <taxon>Omphalotaceae</taxon>
        <taxon>Rhodocollybia</taxon>
    </lineage>
</organism>
<dbReference type="InterPro" id="IPR021740">
    <property type="entry name" value="Velvet"/>
</dbReference>
<evidence type="ECO:0000256" key="2">
    <source>
        <dbReference type="ARBA" id="ARBA00022969"/>
    </source>
</evidence>
<dbReference type="Pfam" id="PF11754">
    <property type="entry name" value="Velvet"/>
    <property type="match status" value="1"/>
</dbReference>
<evidence type="ECO:0000256" key="4">
    <source>
        <dbReference type="ARBA" id="ARBA00023163"/>
    </source>
</evidence>
<feature type="compositionally biased region" description="Low complexity" evidence="6">
    <location>
        <begin position="64"/>
        <end position="82"/>
    </location>
</feature>
<dbReference type="PANTHER" id="PTHR33572:SF18">
    <property type="entry name" value="SPORE DEVELOPMENT REGULATOR VOSA"/>
    <property type="match status" value="1"/>
</dbReference>
<evidence type="ECO:0000256" key="5">
    <source>
        <dbReference type="ARBA" id="ARBA00023242"/>
    </source>
</evidence>
<evidence type="ECO:0000256" key="3">
    <source>
        <dbReference type="ARBA" id="ARBA00023015"/>
    </source>
</evidence>
<dbReference type="Proteomes" id="UP000772434">
    <property type="component" value="Unassembled WGS sequence"/>
</dbReference>
<sequence length="198" mass="21900">MNHYSYPFFRNTREYELTVRQEPKQARMCGVGGKADRRPIDPPPIVQLRVIDPGRRANNSGQQSNSPTSPSTTVVNSPTPSTATNRDALRDSSVTDVDGDEDSSTAANAALGSYAQSFLQNPYFFMFASLAKPDDDAELHWLKDGRTRCTTGSTVSSLFSLKDPHHNNEDAGFFVFPDLSVRTEGSYRLKLSLYELVG</sequence>
<keyword evidence="3" id="KW-0805">Transcription regulation</keyword>
<keyword evidence="2" id="KW-0749">Sporulation</keyword>
<dbReference type="PANTHER" id="PTHR33572">
    <property type="entry name" value="SPORE DEVELOPMENT REGULATOR VOSA"/>
    <property type="match status" value="1"/>
</dbReference>
<gene>
    <name evidence="8" type="ORF">BDP27DRAFT_1416220</name>
</gene>
<accession>A0A9P5Q3X4</accession>
<reference evidence="8" key="1">
    <citation type="submission" date="2020-11" db="EMBL/GenBank/DDBJ databases">
        <authorList>
            <consortium name="DOE Joint Genome Institute"/>
            <person name="Ahrendt S."/>
            <person name="Riley R."/>
            <person name="Andreopoulos W."/>
            <person name="Labutti K."/>
            <person name="Pangilinan J."/>
            <person name="Ruiz-Duenas F.J."/>
            <person name="Barrasa J.M."/>
            <person name="Sanchez-Garcia M."/>
            <person name="Camarero S."/>
            <person name="Miyauchi S."/>
            <person name="Serrano A."/>
            <person name="Linde D."/>
            <person name="Babiker R."/>
            <person name="Drula E."/>
            <person name="Ayuso-Fernandez I."/>
            <person name="Pacheco R."/>
            <person name="Padilla G."/>
            <person name="Ferreira P."/>
            <person name="Barriuso J."/>
            <person name="Kellner H."/>
            <person name="Castanera R."/>
            <person name="Alfaro M."/>
            <person name="Ramirez L."/>
            <person name="Pisabarro A.G."/>
            <person name="Kuo A."/>
            <person name="Tritt A."/>
            <person name="Lipzen A."/>
            <person name="He G."/>
            <person name="Yan M."/>
            <person name="Ng V."/>
            <person name="Cullen D."/>
            <person name="Martin F."/>
            <person name="Rosso M.-N."/>
            <person name="Henrissat B."/>
            <person name="Hibbett D."/>
            <person name="Martinez A.T."/>
            <person name="Grigoriev I.V."/>
        </authorList>
    </citation>
    <scope>NUCLEOTIDE SEQUENCE</scope>
    <source>
        <strain evidence="8">AH 40177</strain>
    </source>
</reference>
<comment type="caution">
    <text evidence="8">The sequence shown here is derived from an EMBL/GenBank/DDBJ whole genome shotgun (WGS) entry which is preliminary data.</text>
</comment>
<dbReference type="OrthoDB" id="5599552at2759"/>
<keyword evidence="5" id="KW-0539">Nucleus</keyword>
<evidence type="ECO:0000259" key="7">
    <source>
        <dbReference type="PROSITE" id="PS51821"/>
    </source>
</evidence>
<evidence type="ECO:0000256" key="6">
    <source>
        <dbReference type="SAM" id="MobiDB-lite"/>
    </source>
</evidence>
<dbReference type="PROSITE" id="PS51821">
    <property type="entry name" value="VELVET"/>
    <property type="match status" value="1"/>
</dbReference>
<evidence type="ECO:0000313" key="9">
    <source>
        <dbReference type="Proteomes" id="UP000772434"/>
    </source>
</evidence>
<comment type="subcellular location">
    <subcellularLocation>
        <location evidence="1">Nucleus</location>
    </subcellularLocation>
</comment>
<keyword evidence="9" id="KW-1185">Reference proteome</keyword>
<dbReference type="Gene3D" id="2.60.40.3960">
    <property type="entry name" value="Velvet domain"/>
    <property type="match status" value="1"/>
</dbReference>
<name>A0A9P5Q3X4_9AGAR</name>
<dbReference type="EMBL" id="JADNRY010000013">
    <property type="protein sequence ID" value="KAF9074334.1"/>
    <property type="molecule type" value="Genomic_DNA"/>
</dbReference>
<dbReference type="InterPro" id="IPR038491">
    <property type="entry name" value="Velvet_dom_sf"/>
</dbReference>